<organism evidence="8 9">
    <name type="scientific">Caerostris darwini</name>
    <dbReference type="NCBI Taxonomy" id="1538125"/>
    <lineage>
        <taxon>Eukaryota</taxon>
        <taxon>Metazoa</taxon>
        <taxon>Ecdysozoa</taxon>
        <taxon>Arthropoda</taxon>
        <taxon>Chelicerata</taxon>
        <taxon>Arachnida</taxon>
        <taxon>Araneae</taxon>
        <taxon>Araneomorphae</taxon>
        <taxon>Entelegynae</taxon>
        <taxon>Araneoidea</taxon>
        <taxon>Araneidae</taxon>
        <taxon>Caerostris</taxon>
    </lineage>
</organism>
<feature type="domain" description="Cyclin-dependent kinase inhibitor" evidence="7">
    <location>
        <begin position="30"/>
        <end position="79"/>
    </location>
</feature>
<dbReference type="GO" id="GO:0005634">
    <property type="term" value="C:nucleus"/>
    <property type="evidence" value="ECO:0007669"/>
    <property type="project" value="UniProtKB-SubCell"/>
</dbReference>
<evidence type="ECO:0000256" key="2">
    <source>
        <dbReference type="ARBA" id="ARBA00006726"/>
    </source>
</evidence>
<evidence type="ECO:0000256" key="6">
    <source>
        <dbReference type="SAM" id="MobiDB-lite"/>
    </source>
</evidence>
<dbReference type="Proteomes" id="UP001054837">
    <property type="component" value="Unassembled WGS sequence"/>
</dbReference>
<dbReference type="GO" id="GO:0051726">
    <property type="term" value="P:regulation of cell cycle"/>
    <property type="evidence" value="ECO:0007669"/>
    <property type="project" value="InterPro"/>
</dbReference>
<dbReference type="PANTHER" id="PTHR10265">
    <property type="entry name" value="CYCLIN-DEPENDENT KINASE INHIBITOR 1"/>
    <property type="match status" value="1"/>
</dbReference>
<protein>
    <recommendedName>
        <fullName evidence="7">Cyclin-dependent kinase inhibitor domain-containing protein</fullName>
    </recommendedName>
</protein>
<evidence type="ECO:0000256" key="5">
    <source>
        <dbReference type="ARBA" id="ARBA00023306"/>
    </source>
</evidence>
<feature type="compositionally biased region" description="Polar residues" evidence="6">
    <location>
        <begin position="132"/>
        <end position="147"/>
    </location>
</feature>
<keyword evidence="5" id="KW-0131">Cell cycle</keyword>
<dbReference type="Gene3D" id="4.10.365.10">
    <property type="entry name" value="p27"/>
    <property type="match status" value="1"/>
</dbReference>
<dbReference type="Pfam" id="PF02234">
    <property type="entry name" value="CDI"/>
    <property type="match status" value="1"/>
</dbReference>
<keyword evidence="3" id="KW-0649">Protein kinase inhibitor</keyword>
<comment type="subcellular location">
    <subcellularLocation>
        <location evidence="1">Nucleus</location>
    </subcellularLocation>
</comment>
<sequence length="147" mass="15731">MGDAAAVGILRPDPGPGLLWVPNPIRARRCLFGPPDHGTTENFLESQTKILEERNKERWNFDFIRGAPLRGGRFAWTPVKKGDEKDGDGDSSSSEKDGDGDGGGDSGSCTAQTKASQTLITGKTDCEKQRNKNASQGRVPGNISSSK</sequence>
<dbReference type="EMBL" id="BPLQ01004589">
    <property type="protein sequence ID" value="GIY09202.1"/>
    <property type="molecule type" value="Genomic_DNA"/>
</dbReference>
<comment type="caution">
    <text evidence="8">The sequence shown here is derived from an EMBL/GenBank/DDBJ whole genome shotgun (WGS) entry which is preliminary data.</text>
</comment>
<evidence type="ECO:0000259" key="7">
    <source>
        <dbReference type="Pfam" id="PF02234"/>
    </source>
</evidence>
<evidence type="ECO:0000256" key="3">
    <source>
        <dbReference type="ARBA" id="ARBA00023013"/>
    </source>
</evidence>
<dbReference type="InterPro" id="IPR044898">
    <property type="entry name" value="CDI_dom_sf"/>
</dbReference>
<evidence type="ECO:0000256" key="1">
    <source>
        <dbReference type="ARBA" id="ARBA00004123"/>
    </source>
</evidence>
<dbReference type="AlphaFoldDB" id="A0AAV4QIS7"/>
<keyword evidence="9" id="KW-1185">Reference proteome</keyword>
<proteinExistence type="inferred from homology"/>
<feature type="compositionally biased region" description="Polar residues" evidence="6">
    <location>
        <begin position="109"/>
        <end position="121"/>
    </location>
</feature>
<feature type="region of interest" description="Disordered" evidence="6">
    <location>
        <begin position="72"/>
        <end position="147"/>
    </location>
</feature>
<dbReference type="GO" id="GO:0004861">
    <property type="term" value="F:cyclin-dependent protein serine/threonine kinase inhibitor activity"/>
    <property type="evidence" value="ECO:0007669"/>
    <property type="project" value="InterPro"/>
</dbReference>
<evidence type="ECO:0000313" key="9">
    <source>
        <dbReference type="Proteomes" id="UP001054837"/>
    </source>
</evidence>
<evidence type="ECO:0000256" key="4">
    <source>
        <dbReference type="ARBA" id="ARBA00023242"/>
    </source>
</evidence>
<name>A0AAV4QIS7_9ARAC</name>
<evidence type="ECO:0000313" key="8">
    <source>
        <dbReference type="EMBL" id="GIY09202.1"/>
    </source>
</evidence>
<dbReference type="InterPro" id="IPR003175">
    <property type="entry name" value="CDI_dom"/>
</dbReference>
<comment type="similarity">
    <text evidence="2">Belongs to the CDI family.</text>
</comment>
<keyword evidence="4" id="KW-0539">Nucleus</keyword>
<accession>A0AAV4QIS7</accession>
<dbReference type="PANTHER" id="PTHR10265:SF45">
    <property type="entry name" value="DACAPO"/>
    <property type="match status" value="1"/>
</dbReference>
<gene>
    <name evidence="8" type="primary">AVEN_82938_1</name>
    <name evidence="8" type="ORF">CDAR_15171</name>
</gene>
<reference evidence="8 9" key="1">
    <citation type="submission" date="2021-06" db="EMBL/GenBank/DDBJ databases">
        <title>Caerostris darwini draft genome.</title>
        <authorList>
            <person name="Kono N."/>
            <person name="Arakawa K."/>
        </authorList>
    </citation>
    <scope>NUCLEOTIDE SEQUENCE [LARGE SCALE GENOMIC DNA]</scope>
</reference>